<evidence type="ECO:0000313" key="1">
    <source>
        <dbReference type="EMBL" id="KAF2826233.1"/>
    </source>
</evidence>
<keyword evidence="2" id="KW-1185">Reference proteome</keyword>
<sequence length="323" mass="36891">MLNRFITDAAAMAGYRADRSEGHLNDPNGSQPKFCSKIKKARTHLEALEIALRAHPGDEDTPPNAFETSSRGYGSIWMYLGLRPYMRARRSLIDALFLVHTPSAVLAAYTHSVEMLTLNNADNQGMGNMIPAILLRRGKDQQCYNTLRWVHLGRDPALELTNENGLEHEPMPDFILGHVPIAHLVALMLLKVRLLIDMRGLHARFEATSSFEPQHYTNTITPRIRHLFKHRGGEMSQLLWEQIVAFYVFVHGRNKYLWFALLCPEYDDLRVRPNKGVGVGKREMRIVLQQTYNAWAETPGAFDVLRELEGDGDVREQIERYSV</sequence>
<dbReference type="AlphaFoldDB" id="A0A6A6ZZD5"/>
<dbReference type="EMBL" id="MU006226">
    <property type="protein sequence ID" value="KAF2826233.1"/>
    <property type="molecule type" value="Genomic_DNA"/>
</dbReference>
<dbReference type="OrthoDB" id="5952526at2759"/>
<reference evidence="1" key="1">
    <citation type="journal article" date="2020" name="Stud. Mycol.">
        <title>101 Dothideomycetes genomes: a test case for predicting lifestyles and emergence of pathogens.</title>
        <authorList>
            <person name="Haridas S."/>
            <person name="Albert R."/>
            <person name="Binder M."/>
            <person name="Bloem J."/>
            <person name="Labutti K."/>
            <person name="Salamov A."/>
            <person name="Andreopoulos B."/>
            <person name="Baker S."/>
            <person name="Barry K."/>
            <person name="Bills G."/>
            <person name="Bluhm B."/>
            <person name="Cannon C."/>
            <person name="Castanera R."/>
            <person name="Culley D."/>
            <person name="Daum C."/>
            <person name="Ezra D."/>
            <person name="Gonzalez J."/>
            <person name="Henrissat B."/>
            <person name="Kuo A."/>
            <person name="Liang C."/>
            <person name="Lipzen A."/>
            <person name="Lutzoni F."/>
            <person name="Magnuson J."/>
            <person name="Mondo S."/>
            <person name="Nolan M."/>
            <person name="Ohm R."/>
            <person name="Pangilinan J."/>
            <person name="Park H.-J."/>
            <person name="Ramirez L."/>
            <person name="Alfaro M."/>
            <person name="Sun H."/>
            <person name="Tritt A."/>
            <person name="Yoshinaga Y."/>
            <person name="Zwiers L.-H."/>
            <person name="Turgeon B."/>
            <person name="Goodwin S."/>
            <person name="Spatafora J."/>
            <person name="Crous P."/>
            <person name="Grigoriev I."/>
        </authorList>
    </citation>
    <scope>NUCLEOTIDE SEQUENCE</scope>
    <source>
        <strain evidence="1">CBS 113818</strain>
    </source>
</reference>
<gene>
    <name evidence="1" type="ORF">CC86DRAFT_406526</name>
</gene>
<name>A0A6A6ZZD5_9PLEO</name>
<evidence type="ECO:0000313" key="2">
    <source>
        <dbReference type="Proteomes" id="UP000799424"/>
    </source>
</evidence>
<proteinExistence type="predicted"/>
<protein>
    <submittedName>
        <fullName evidence="1">Uncharacterized protein</fullName>
    </submittedName>
</protein>
<organism evidence="1 2">
    <name type="scientific">Ophiobolus disseminans</name>
    <dbReference type="NCBI Taxonomy" id="1469910"/>
    <lineage>
        <taxon>Eukaryota</taxon>
        <taxon>Fungi</taxon>
        <taxon>Dikarya</taxon>
        <taxon>Ascomycota</taxon>
        <taxon>Pezizomycotina</taxon>
        <taxon>Dothideomycetes</taxon>
        <taxon>Pleosporomycetidae</taxon>
        <taxon>Pleosporales</taxon>
        <taxon>Pleosporineae</taxon>
        <taxon>Phaeosphaeriaceae</taxon>
        <taxon>Ophiobolus</taxon>
    </lineage>
</organism>
<accession>A0A6A6ZZD5</accession>
<dbReference type="Proteomes" id="UP000799424">
    <property type="component" value="Unassembled WGS sequence"/>
</dbReference>